<evidence type="ECO:0000313" key="3">
    <source>
        <dbReference type="Proteomes" id="UP000749559"/>
    </source>
</evidence>
<dbReference type="AlphaFoldDB" id="A0A8J1UL12"/>
<comment type="caution">
    <text evidence="2">The sequence shown here is derived from an EMBL/GenBank/DDBJ whole genome shotgun (WGS) entry which is preliminary data.</text>
</comment>
<sequence length="612" mass="67788">SEGLTPQGITPQIPTPRGLTPQGPAPQGLTPQSITSQVPTPQSLALQGLTPQNLCSPTLQGPTTPRISLQGLTPQGPIPQGLTQQAPSLQSLPQQAPSLQNLTQQVPTPQGLTSHGTVPQSLNQQVPTPQGLTPQGPIQQSLTQQVPLPQGLTPHVLDLSMTGLTQRSLSQKDLVTQELTERLAAAERTHISDLAERVQLLEHYDPQESPVIHSTGIVLPRFRSGKVDCKTFKPKHFDLQSLQIGTYRMDYDPCDKNRIAKLKVIFSKRRIHYDFQMNSSKDALQTHTRNMANIEVDFESIVGFTIFGREIVIEVNQPPYMRIGQRMKDGFDSERRSVNQLLGVDLTKGQIETVPYHRLTLKSDVGILLRRSLELFDLRFCLMLRLPIFEDEKKILKPVNKPTFAFNIPAEYGMQNTSVADMPKHLLSYGDTPINLPRKDVPTCKCIMGCDLNCQCTQDQNLCSIACGCHQQCANPLNILQSEGIVVSKATLDSCLMGNIYKTPRILQKLWSSLKFPCCNKVSILKFCIPGIITCVKCRVQYVYSWCKGELLTYQGQPIHCAACGRCKRNDGSDSDNQCQKCQSIKHVEDVTSPTIPTPPPLVLGDILNPLS</sequence>
<feature type="region of interest" description="Disordered" evidence="1">
    <location>
        <begin position="1"/>
        <end position="39"/>
    </location>
</feature>
<gene>
    <name evidence="2" type="ORF">OFUS_LOCUS17960</name>
</gene>
<feature type="compositionally biased region" description="Polar residues" evidence="1">
    <location>
        <begin position="52"/>
        <end position="73"/>
    </location>
</feature>
<evidence type="ECO:0000256" key="1">
    <source>
        <dbReference type="SAM" id="MobiDB-lite"/>
    </source>
</evidence>
<feature type="compositionally biased region" description="Low complexity" evidence="1">
    <location>
        <begin position="1"/>
        <end position="16"/>
    </location>
</feature>
<proteinExistence type="predicted"/>
<dbReference type="EMBL" id="CAIIXF020000008">
    <property type="protein sequence ID" value="CAH1793061.1"/>
    <property type="molecule type" value="Genomic_DNA"/>
</dbReference>
<name>A0A8J1UL12_OWEFU</name>
<dbReference type="Proteomes" id="UP000749559">
    <property type="component" value="Unassembled WGS sequence"/>
</dbReference>
<organism evidence="2 3">
    <name type="scientific">Owenia fusiformis</name>
    <name type="common">Polychaete worm</name>
    <dbReference type="NCBI Taxonomy" id="6347"/>
    <lineage>
        <taxon>Eukaryota</taxon>
        <taxon>Metazoa</taxon>
        <taxon>Spiralia</taxon>
        <taxon>Lophotrochozoa</taxon>
        <taxon>Annelida</taxon>
        <taxon>Polychaeta</taxon>
        <taxon>Sedentaria</taxon>
        <taxon>Canalipalpata</taxon>
        <taxon>Sabellida</taxon>
        <taxon>Oweniida</taxon>
        <taxon>Oweniidae</taxon>
        <taxon>Owenia</taxon>
    </lineage>
</organism>
<protein>
    <submittedName>
        <fullName evidence="2">Uncharacterized protein</fullName>
    </submittedName>
</protein>
<feature type="region of interest" description="Disordered" evidence="1">
    <location>
        <begin position="52"/>
        <end position="91"/>
    </location>
</feature>
<reference evidence="2" key="1">
    <citation type="submission" date="2022-03" db="EMBL/GenBank/DDBJ databases">
        <authorList>
            <person name="Martin C."/>
        </authorList>
    </citation>
    <scope>NUCLEOTIDE SEQUENCE</scope>
</reference>
<feature type="compositionally biased region" description="Polar residues" evidence="1">
    <location>
        <begin position="29"/>
        <end position="39"/>
    </location>
</feature>
<feature type="region of interest" description="Disordered" evidence="1">
    <location>
        <begin position="105"/>
        <end position="138"/>
    </location>
</feature>
<keyword evidence="3" id="KW-1185">Reference proteome</keyword>
<evidence type="ECO:0000313" key="2">
    <source>
        <dbReference type="EMBL" id="CAH1793061.1"/>
    </source>
</evidence>
<dbReference type="OrthoDB" id="8062037at2759"/>
<feature type="non-terminal residue" evidence="2">
    <location>
        <position position="1"/>
    </location>
</feature>
<accession>A0A8J1UL12</accession>